<dbReference type="Proteomes" id="UP000584642">
    <property type="component" value="Unassembled WGS sequence"/>
</dbReference>
<dbReference type="EMBL" id="JABFDB010000014">
    <property type="protein sequence ID" value="NYZ21818.1"/>
    <property type="molecule type" value="Genomic_DNA"/>
</dbReference>
<dbReference type="InterPro" id="IPR041650">
    <property type="entry name" value="HEPN_Swt1"/>
</dbReference>
<evidence type="ECO:0000313" key="4">
    <source>
        <dbReference type="Proteomes" id="UP000584642"/>
    </source>
</evidence>
<feature type="compositionally biased region" description="Basic and acidic residues" evidence="1">
    <location>
        <begin position="161"/>
        <end position="173"/>
    </location>
</feature>
<keyword evidence="4" id="KW-1185">Reference proteome</keyword>
<dbReference type="InterPro" id="IPR007555">
    <property type="entry name" value="DUF499"/>
</dbReference>
<name>A0ABX2TF82_9PROT</name>
<comment type="caution">
    <text evidence="3">The sequence shown here is derived from an EMBL/GenBank/DDBJ whole genome shotgun (WGS) entry which is preliminary data.</text>
</comment>
<accession>A0ABX2TF82</accession>
<protein>
    <submittedName>
        <fullName evidence="3">DUF499 domain-containing protein</fullName>
    </submittedName>
</protein>
<reference evidence="3 4" key="1">
    <citation type="submission" date="2020-05" db="EMBL/GenBank/DDBJ databases">
        <title>Azospirillum oleiclasticum sp. nov, a nitrogen-fixing and heavy crude oil-emulsifying bacterium isolated from the crude oil of Yumen Oilfield.</title>
        <authorList>
            <person name="Wu D."/>
            <person name="Cai M."/>
            <person name="Zhang X."/>
        </authorList>
    </citation>
    <scope>NUCLEOTIDE SEQUENCE [LARGE SCALE GENOMIC DNA]</scope>
    <source>
        <strain evidence="3 4">ROY-1-1-2</strain>
    </source>
</reference>
<dbReference type="Pfam" id="PF18731">
    <property type="entry name" value="HEPN_Swt1"/>
    <property type="match status" value="1"/>
</dbReference>
<feature type="region of interest" description="Disordered" evidence="1">
    <location>
        <begin position="139"/>
        <end position="179"/>
    </location>
</feature>
<feature type="compositionally biased region" description="Low complexity" evidence="1">
    <location>
        <begin position="139"/>
        <end position="159"/>
    </location>
</feature>
<feature type="domain" description="Swt1-like HEPN" evidence="2">
    <location>
        <begin position="17"/>
        <end position="119"/>
    </location>
</feature>
<dbReference type="RefSeq" id="WP_180283596.1">
    <property type="nucleotide sequence ID" value="NZ_JABFDB010000014.1"/>
</dbReference>
<dbReference type="Pfam" id="PF04465">
    <property type="entry name" value="DUF499"/>
    <property type="match status" value="1"/>
</dbReference>
<evidence type="ECO:0000256" key="1">
    <source>
        <dbReference type="SAM" id="MobiDB-lite"/>
    </source>
</evidence>
<gene>
    <name evidence="3" type="ORF">HND93_19050</name>
</gene>
<organism evidence="3 4">
    <name type="scientific">Azospirillum oleiclasticum</name>
    <dbReference type="NCBI Taxonomy" id="2735135"/>
    <lineage>
        <taxon>Bacteria</taxon>
        <taxon>Pseudomonadati</taxon>
        <taxon>Pseudomonadota</taxon>
        <taxon>Alphaproteobacteria</taxon>
        <taxon>Rhodospirillales</taxon>
        <taxon>Azospirillaceae</taxon>
        <taxon>Azospirillum</taxon>
    </lineage>
</organism>
<sequence length="1135" mass="123668">MSNEIETRKRLAEAEFVLAKALAPFVGRHMEAKFGRGWRMYASRAKGGDPKGDLDLYGLLLTLIQNWNEVFKDHLPLQARVFAYGARDGRNAVAHAARPVEVRDALRYIDAYLELARAVKAPDEVARLKALWEAERTAGPAAAPEAAAAPQPAAPPAETAETDRPAGFEEGPHRGSRQAAMTLEASDTDGSVRLEPWRTVAFPRVDVLENRFTDAEFAANLTAVIAGSAAEEYATARAFFQMTLPTNGLLRALRSVYERLTGAGGEPVIGLQTGFGGGKTHSLLALYHMAGLTAPAELPVLSEVVRTASKGQWDWKPARVAVFVGTDRGPDVPLVREGGHTVRTVWGSLAWQLLREEGLAIVAEAEAAGSSPGSVTLEEVMRRAAPCLILLDEVTAYVRQLTGPRYESHLSFCQELTEAAARVPGVAVVASLPETKEEAGAEKGLETLIRLEKIFGRIQSPLLPASGDETMVIVTHRLFAALDPRSEKAREQTIKAFHDLYRRNRGEFPPRVSEPAYLEELRRCYPFHPELLSRLAKDWSGFQKFHRTRGVLKLLAKVVTTLWDEERQDPLILPAHVPIRNDRVRATLMEPLDPSYGAVIDREVDGNGALPAQMEANPTRNIARARAATRVARALFICSVPTAQQATKGITGPSIRLACAMPGDQLDVFGNALREYAERAAFLYEDSGRYWLSPQPTVNKLAEDRARALSVDEVDAEIVRLLREDGKPRRAFARVHAAPDDPAEVDDTPELGLVILGPAHPHAGRGAADSAATRMVEDTLLRRGQTQRLRRNTLVFLAPDIGALETARSAVRKALAWRGIVRDAQDNVLPLTATQERDAKEKDRNGALGAQKAVRSAWIHGFYPHKDLDAGADRKPFELEHVAVRPGDQPLHVAAFEKFKGEAIQEKLGAKNLTGLLRRLWPEDAPHLSVAQVASWFAEYVYLPRLRDRAVLAEAINAGVALTGEESLFALARLDGSGAGYRDVTFRPAITVSFDADSVLLRRGLAETLVPSPAQPLTAPSFAAPSFAATPGTAAPLAKPPNGTIAATDAVVADKAKTRFFASLDLDPVRWVAKVPQVAQGVVSELARPDGARIRITLEIHADAPHGFPGDVMSIVRDNLRDLGFSVDSGRFEEE</sequence>
<proteinExistence type="predicted"/>
<evidence type="ECO:0000313" key="3">
    <source>
        <dbReference type="EMBL" id="NYZ21818.1"/>
    </source>
</evidence>
<evidence type="ECO:0000259" key="2">
    <source>
        <dbReference type="Pfam" id="PF18731"/>
    </source>
</evidence>